<evidence type="ECO:0000313" key="1">
    <source>
        <dbReference type="EMBL" id="REF25575.1"/>
    </source>
</evidence>
<reference evidence="1 2" key="1">
    <citation type="submission" date="2018-08" db="EMBL/GenBank/DDBJ databases">
        <title>Genomic Encyclopedia of Archaeal and Bacterial Type Strains, Phase II (KMG-II): from individual species to whole genera.</title>
        <authorList>
            <person name="Goeker M."/>
        </authorList>
    </citation>
    <scope>NUCLEOTIDE SEQUENCE [LARGE SCALE GENOMIC DNA]</scope>
    <source>
        <strain evidence="1 2">DSM 17905</strain>
    </source>
</reference>
<evidence type="ECO:0000313" key="2">
    <source>
        <dbReference type="Proteomes" id="UP000256294"/>
    </source>
</evidence>
<gene>
    <name evidence="1" type="ORF">BDD26_0067</name>
</gene>
<name>A0A3D9UFY8_9GAMM</name>
<sequence>MREHQRNCDDMAERNALKELLEHAEPRYFVRKNAFIRRYQRESQGTGCSVQKVIVCGNVARRSS</sequence>
<accession>A0A3D9UFY8</accession>
<dbReference type="EMBL" id="QTUB01000001">
    <property type="protein sequence ID" value="REF25575.1"/>
    <property type="molecule type" value="Genomic_DNA"/>
</dbReference>
<proteinExistence type="predicted"/>
<comment type="caution">
    <text evidence="1">The sequence shown here is derived from an EMBL/GenBank/DDBJ whole genome shotgun (WGS) entry which is preliminary data.</text>
</comment>
<dbReference type="Proteomes" id="UP000256294">
    <property type="component" value="Unassembled WGS sequence"/>
</dbReference>
<protein>
    <submittedName>
        <fullName evidence="1">Uncharacterized protein</fullName>
    </submittedName>
</protein>
<keyword evidence="2" id="KW-1185">Reference proteome</keyword>
<organism evidence="1 2">
    <name type="scientific">Xenorhabdus cabanillasii</name>
    <dbReference type="NCBI Taxonomy" id="351673"/>
    <lineage>
        <taxon>Bacteria</taxon>
        <taxon>Pseudomonadati</taxon>
        <taxon>Pseudomonadota</taxon>
        <taxon>Gammaproteobacteria</taxon>
        <taxon>Enterobacterales</taxon>
        <taxon>Morganellaceae</taxon>
        <taxon>Xenorhabdus</taxon>
    </lineage>
</organism>
<dbReference type="AlphaFoldDB" id="A0A3D9UFY8"/>